<evidence type="ECO:0000313" key="2">
    <source>
        <dbReference type="EMBL" id="KAF5378272.1"/>
    </source>
</evidence>
<dbReference type="Pfam" id="PF03732">
    <property type="entry name" value="Retrotrans_gag"/>
    <property type="match status" value="1"/>
</dbReference>
<sequence>MFLCPGHFQDKHARIAWALSFMQRGRAADFVGRVFHYTTIQEAFPTWSDFQATFAAEFYPLNEAADAALMLESSAYFQNGQTIEEYIDSFRSLSHKADYPDGRHLVMKFRRGMDPRQN</sequence>
<reference evidence="2 3" key="1">
    <citation type="journal article" date="2020" name="ISME J.">
        <title>Uncovering the hidden diversity of litter-decomposition mechanisms in mushroom-forming fungi.</title>
        <authorList>
            <person name="Floudas D."/>
            <person name="Bentzer J."/>
            <person name="Ahren D."/>
            <person name="Johansson T."/>
            <person name="Persson P."/>
            <person name="Tunlid A."/>
        </authorList>
    </citation>
    <scope>NUCLEOTIDE SEQUENCE [LARGE SCALE GENOMIC DNA]</scope>
    <source>
        <strain evidence="2 3">CBS 661.87</strain>
    </source>
</reference>
<evidence type="ECO:0000313" key="3">
    <source>
        <dbReference type="Proteomes" id="UP000565441"/>
    </source>
</evidence>
<accession>A0A8H5H7Q4</accession>
<keyword evidence="3" id="KW-1185">Reference proteome</keyword>
<gene>
    <name evidence="2" type="ORF">D9615_008735</name>
</gene>
<organism evidence="2 3">
    <name type="scientific">Tricholomella constricta</name>
    <dbReference type="NCBI Taxonomy" id="117010"/>
    <lineage>
        <taxon>Eukaryota</taxon>
        <taxon>Fungi</taxon>
        <taxon>Dikarya</taxon>
        <taxon>Basidiomycota</taxon>
        <taxon>Agaricomycotina</taxon>
        <taxon>Agaricomycetes</taxon>
        <taxon>Agaricomycetidae</taxon>
        <taxon>Agaricales</taxon>
        <taxon>Tricholomatineae</taxon>
        <taxon>Lyophyllaceae</taxon>
        <taxon>Tricholomella</taxon>
    </lineage>
</organism>
<name>A0A8H5H7Q4_9AGAR</name>
<protein>
    <recommendedName>
        <fullName evidence="1">Retrotransposon gag domain-containing protein</fullName>
    </recommendedName>
</protein>
<dbReference type="AlphaFoldDB" id="A0A8H5H7Q4"/>
<dbReference type="InterPro" id="IPR005162">
    <property type="entry name" value="Retrotrans_gag_dom"/>
</dbReference>
<comment type="caution">
    <text evidence="2">The sequence shown here is derived from an EMBL/GenBank/DDBJ whole genome shotgun (WGS) entry which is preliminary data.</text>
</comment>
<dbReference type="EMBL" id="JAACJP010000020">
    <property type="protein sequence ID" value="KAF5378272.1"/>
    <property type="molecule type" value="Genomic_DNA"/>
</dbReference>
<proteinExistence type="predicted"/>
<evidence type="ECO:0000259" key="1">
    <source>
        <dbReference type="Pfam" id="PF03732"/>
    </source>
</evidence>
<feature type="domain" description="Retrotransposon gag" evidence="1">
    <location>
        <begin position="24"/>
        <end position="114"/>
    </location>
</feature>
<dbReference type="OrthoDB" id="3332326at2759"/>
<dbReference type="Proteomes" id="UP000565441">
    <property type="component" value="Unassembled WGS sequence"/>
</dbReference>